<evidence type="ECO:0000256" key="1">
    <source>
        <dbReference type="ARBA" id="ARBA00004651"/>
    </source>
</evidence>
<evidence type="ECO:0000256" key="14">
    <source>
        <dbReference type="HAMAP-Rule" id="MF_00154"/>
    </source>
</evidence>
<feature type="transmembrane region" description="Helical" evidence="14">
    <location>
        <begin position="90"/>
        <end position="109"/>
    </location>
</feature>
<dbReference type="Proteomes" id="UP000240811">
    <property type="component" value="Unassembled WGS sequence"/>
</dbReference>
<keyword evidence="8 14" id="KW-0350">Heme biosynthesis</keyword>
<dbReference type="InterPro" id="IPR030470">
    <property type="entry name" value="UbiA_prenylTrfase_CS"/>
</dbReference>
<dbReference type="UniPathway" id="UPA00834">
    <property type="reaction ID" value="UER00712"/>
</dbReference>
<dbReference type="InterPro" id="IPR044878">
    <property type="entry name" value="UbiA_sf"/>
</dbReference>
<evidence type="ECO:0000256" key="4">
    <source>
        <dbReference type="ARBA" id="ARBA00022475"/>
    </source>
</evidence>
<dbReference type="EC" id="2.5.1.141" evidence="3 14"/>
<proteinExistence type="inferred from homology"/>
<dbReference type="NCBIfam" id="TIGR01473">
    <property type="entry name" value="cyoE_ctaB"/>
    <property type="match status" value="1"/>
</dbReference>
<comment type="function">
    <text evidence="14">Converts heme B (protoheme IX) to heme O by substitution of the vinyl group on carbon 2 of heme B porphyrin ring with a hydroxyethyl farnesyl side group.</text>
</comment>
<feature type="transmembrane region" description="Helical" evidence="14">
    <location>
        <begin position="271"/>
        <end position="292"/>
    </location>
</feature>
<dbReference type="CDD" id="cd13957">
    <property type="entry name" value="PT_UbiA_Cox10"/>
    <property type="match status" value="1"/>
</dbReference>
<feature type="transmembrane region" description="Helical" evidence="14">
    <location>
        <begin position="167"/>
        <end position="188"/>
    </location>
</feature>
<evidence type="ECO:0000256" key="8">
    <source>
        <dbReference type="ARBA" id="ARBA00023133"/>
    </source>
</evidence>
<dbReference type="InterPro" id="IPR006369">
    <property type="entry name" value="Protohaem_IX_farnesylTrfase"/>
</dbReference>
<dbReference type="Pfam" id="PF01040">
    <property type="entry name" value="UbiA"/>
    <property type="match status" value="1"/>
</dbReference>
<dbReference type="NCBIfam" id="NF003349">
    <property type="entry name" value="PRK04375.1-2"/>
    <property type="match status" value="1"/>
</dbReference>
<reference evidence="16" key="1">
    <citation type="submission" date="2018-02" db="EMBL/GenBank/DDBJ databases">
        <title>Genome sequence of Candidatus Liberibacter europaeus.</title>
        <authorList>
            <person name="Frampton R.A."/>
            <person name="Thompson S.M."/>
            <person name="David C."/>
            <person name="Addison S.M."/>
            <person name="Smith G.R."/>
        </authorList>
    </citation>
    <scope>NUCLEOTIDE SEQUENCE [LARGE SCALE GENOMIC DNA]</scope>
</reference>
<feature type="transmembrane region" description="Helical" evidence="14">
    <location>
        <begin position="236"/>
        <end position="259"/>
    </location>
</feature>
<sequence>MSFQGIRVRFFISLLKPRVMSLAVYTALVGIILAPGHIGLLNCIVSILAIAIGAGASGVLNMYYDADIDRVMSRTAFRPIPTGKISPREALILGLFLAVCSVIIMGLAINWISAYLLLLSIFIYVVVYTIWLKRITPQNIVIGGIAGAIPPMIGWSSVSGGISVECLVMFLVIFLWTPPHFWSLALLYKDDYAAANIPMLPNVRTDKVTKIYILVYTVLTAIAGLLPTIIGFASTIYGIIALFLGNNFVLWALRVAFFYKEDENTIFIRKLFLVSIVYLFALFSILMVDHIIDGRAIERYFWSKVL</sequence>
<evidence type="ECO:0000256" key="5">
    <source>
        <dbReference type="ARBA" id="ARBA00022679"/>
    </source>
</evidence>
<dbReference type="AlphaFoldDB" id="A0A2T4VXP5"/>
<evidence type="ECO:0000313" key="16">
    <source>
        <dbReference type="Proteomes" id="UP000240811"/>
    </source>
</evidence>
<gene>
    <name evidence="14" type="primary">ctaB</name>
    <name evidence="15" type="ORF">C4617_01635</name>
</gene>
<protein>
    <recommendedName>
        <fullName evidence="11 14">Protoheme IX farnesyltransferase</fullName>
        <ecNumber evidence="3 14">2.5.1.141</ecNumber>
    </recommendedName>
    <alternativeName>
        <fullName evidence="12 14">Heme B farnesyltransferase</fullName>
    </alternativeName>
    <alternativeName>
        <fullName evidence="10 14">Heme O synthase</fullName>
    </alternativeName>
</protein>
<keyword evidence="5 14" id="KW-0808">Transferase</keyword>
<feature type="transmembrane region" description="Helical" evidence="14">
    <location>
        <begin position="20"/>
        <end position="38"/>
    </location>
</feature>
<evidence type="ECO:0000256" key="6">
    <source>
        <dbReference type="ARBA" id="ARBA00022692"/>
    </source>
</evidence>
<name>A0A2T4VXP5_9HYPH</name>
<evidence type="ECO:0000313" key="15">
    <source>
        <dbReference type="EMBL" id="PTL86547.1"/>
    </source>
</evidence>
<comment type="pathway">
    <text evidence="2 14">Porphyrin-containing compound metabolism; heme O biosynthesis; heme O from protoheme: step 1/1.</text>
</comment>
<keyword evidence="4 14" id="KW-1003">Cell membrane</keyword>
<dbReference type="HAMAP" id="MF_00154">
    <property type="entry name" value="CyoE_CtaB"/>
    <property type="match status" value="1"/>
</dbReference>
<feature type="transmembrane region" description="Helical" evidence="14">
    <location>
        <begin position="209"/>
        <end position="230"/>
    </location>
</feature>
<dbReference type="Gene3D" id="1.10.357.140">
    <property type="entry name" value="UbiA prenyltransferase"/>
    <property type="match status" value="1"/>
</dbReference>
<feature type="transmembrane region" description="Helical" evidence="14">
    <location>
        <begin position="115"/>
        <end position="132"/>
    </location>
</feature>
<comment type="caution">
    <text evidence="15">The sequence shown here is derived from an EMBL/GenBank/DDBJ whole genome shotgun (WGS) entry which is preliminary data.</text>
</comment>
<evidence type="ECO:0000256" key="10">
    <source>
        <dbReference type="ARBA" id="ARBA00030253"/>
    </source>
</evidence>
<feature type="transmembrane region" description="Helical" evidence="14">
    <location>
        <begin position="44"/>
        <end position="64"/>
    </location>
</feature>
<evidence type="ECO:0000256" key="12">
    <source>
        <dbReference type="ARBA" id="ARBA00042475"/>
    </source>
</evidence>
<feature type="transmembrane region" description="Helical" evidence="14">
    <location>
        <begin position="139"/>
        <end position="155"/>
    </location>
</feature>
<evidence type="ECO:0000256" key="9">
    <source>
        <dbReference type="ARBA" id="ARBA00023136"/>
    </source>
</evidence>
<dbReference type="InterPro" id="IPR000537">
    <property type="entry name" value="UbiA_prenyltransferase"/>
</dbReference>
<dbReference type="GO" id="GO:0048034">
    <property type="term" value="P:heme O biosynthetic process"/>
    <property type="evidence" value="ECO:0007669"/>
    <property type="project" value="UniProtKB-UniRule"/>
</dbReference>
<comment type="miscellaneous">
    <text evidence="14">Carbon 2 of the heme B porphyrin ring is defined according to the Fischer nomenclature.</text>
</comment>
<evidence type="ECO:0000256" key="7">
    <source>
        <dbReference type="ARBA" id="ARBA00022989"/>
    </source>
</evidence>
<evidence type="ECO:0000256" key="11">
    <source>
        <dbReference type="ARBA" id="ARBA00040810"/>
    </source>
</evidence>
<evidence type="ECO:0000256" key="3">
    <source>
        <dbReference type="ARBA" id="ARBA00012292"/>
    </source>
</evidence>
<comment type="catalytic activity">
    <reaction evidence="13 14">
        <text>heme b + (2E,6E)-farnesyl diphosphate + H2O = Fe(II)-heme o + diphosphate</text>
        <dbReference type="Rhea" id="RHEA:28070"/>
        <dbReference type="ChEBI" id="CHEBI:15377"/>
        <dbReference type="ChEBI" id="CHEBI:33019"/>
        <dbReference type="ChEBI" id="CHEBI:60344"/>
        <dbReference type="ChEBI" id="CHEBI:60530"/>
        <dbReference type="ChEBI" id="CHEBI:175763"/>
        <dbReference type="EC" id="2.5.1.141"/>
    </reaction>
</comment>
<dbReference type="EMBL" id="PSQJ01000002">
    <property type="protein sequence ID" value="PTL86547.1"/>
    <property type="molecule type" value="Genomic_DNA"/>
</dbReference>
<evidence type="ECO:0000256" key="13">
    <source>
        <dbReference type="ARBA" id="ARBA00047690"/>
    </source>
</evidence>
<dbReference type="PANTHER" id="PTHR43448">
    <property type="entry name" value="PROTOHEME IX FARNESYLTRANSFERASE, MITOCHONDRIAL"/>
    <property type="match status" value="1"/>
</dbReference>
<keyword evidence="7 14" id="KW-1133">Transmembrane helix</keyword>
<keyword evidence="6 14" id="KW-0812">Transmembrane</keyword>
<dbReference type="PROSITE" id="PS00943">
    <property type="entry name" value="UBIA"/>
    <property type="match status" value="1"/>
</dbReference>
<dbReference type="GO" id="GO:0008495">
    <property type="term" value="F:protoheme IX farnesyltransferase activity"/>
    <property type="evidence" value="ECO:0007669"/>
    <property type="project" value="UniProtKB-UniRule"/>
</dbReference>
<comment type="subcellular location">
    <subcellularLocation>
        <location evidence="1 14">Cell membrane</location>
        <topology evidence="1 14">Multi-pass membrane protein</topology>
    </subcellularLocation>
</comment>
<dbReference type="GO" id="GO:0005886">
    <property type="term" value="C:plasma membrane"/>
    <property type="evidence" value="ECO:0007669"/>
    <property type="project" value="UniProtKB-SubCell"/>
</dbReference>
<organism evidence="15 16">
    <name type="scientific">Candidatus Liberibacter europaeus</name>
    <dbReference type="NCBI Taxonomy" id="744859"/>
    <lineage>
        <taxon>Bacteria</taxon>
        <taxon>Pseudomonadati</taxon>
        <taxon>Pseudomonadota</taxon>
        <taxon>Alphaproteobacteria</taxon>
        <taxon>Hyphomicrobiales</taxon>
        <taxon>Rhizobiaceae</taxon>
        <taxon>Liberibacter</taxon>
    </lineage>
</organism>
<keyword evidence="9 14" id="KW-0472">Membrane</keyword>
<dbReference type="PANTHER" id="PTHR43448:SF7">
    <property type="entry name" value="4-HYDROXYBENZOATE SOLANESYLTRANSFERASE"/>
    <property type="match status" value="1"/>
</dbReference>
<accession>A0A2T4VXP5</accession>
<evidence type="ECO:0000256" key="2">
    <source>
        <dbReference type="ARBA" id="ARBA00004919"/>
    </source>
</evidence>
<comment type="similarity">
    <text evidence="14">Belongs to the UbiA prenyltransferase family. Protoheme IX farnesyltransferase subfamily.</text>
</comment>